<feature type="domain" description="Thiamin pyrophosphokinase thiamin-binding" evidence="5">
    <location>
        <begin position="324"/>
        <end position="389"/>
    </location>
</feature>
<name>A0A024V769_PLAFA</name>
<evidence type="ECO:0000259" key="5">
    <source>
        <dbReference type="SMART" id="SM00983"/>
    </source>
</evidence>
<dbReference type="CDD" id="cd07995">
    <property type="entry name" value="TPK"/>
    <property type="match status" value="1"/>
</dbReference>
<evidence type="ECO:0000256" key="1">
    <source>
        <dbReference type="ARBA" id="ARBA00022679"/>
    </source>
</evidence>
<dbReference type="Gene3D" id="3.40.50.10240">
    <property type="entry name" value="Thiamin pyrophosphokinase, catalytic domain"/>
    <property type="match status" value="1"/>
</dbReference>
<organism evidence="6 7">
    <name type="scientific">Plasmodium falciparum Vietnam Oak-Knoll</name>
    <name type="common">FVO</name>
    <dbReference type="NCBI Taxonomy" id="1036723"/>
    <lineage>
        <taxon>Eukaryota</taxon>
        <taxon>Sar</taxon>
        <taxon>Alveolata</taxon>
        <taxon>Apicomplexa</taxon>
        <taxon>Aconoidasida</taxon>
        <taxon>Haemosporida</taxon>
        <taxon>Plasmodiidae</taxon>
        <taxon>Plasmodium</taxon>
        <taxon>Plasmodium (Laverania)</taxon>
    </lineage>
</organism>
<reference evidence="6 7" key="1">
    <citation type="submission" date="2013-02" db="EMBL/GenBank/DDBJ databases">
        <title>The Genome Annotation of Plasmodium falciparum Vietnam Oak-Knoll (FVO).</title>
        <authorList>
            <consortium name="The Broad Institute Genome Sequencing Platform"/>
            <consortium name="The Broad Institute Genome Sequencing Center for Infectious Disease"/>
            <person name="Neafsey D."/>
            <person name="Hoffman S."/>
            <person name="Volkman S."/>
            <person name="Rosenthal P."/>
            <person name="Walker B."/>
            <person name="Young S.K."/>
            <person name="Zeng Q."/>
            <person name="Gargeya S."/>
            <person name="Fitzgerald M."/>
            <person name="Haas B."/>
            <person name="Abouelleil A."/>
            <person name="Allen A.W."/>
            <person name="Alvarado L."/>
            <person name="Arachchi H.M."/>
            <person name="Berlin A.M."/>
            <person name="Chapman S.B."/>
            <person name="Gainer-Dewar J."/>
            <person name="Goldberg J."/>
            <person name="Griggs A."/>
            <person name="Gujja S."/>
            <person name="Hansen M."/>
            <person name="Howarth C."/>
            <person name="Imamovic A."/>
            <person name="Ireland A."/>
            <person name="Larimer J."/>
            <person name="McCowan C."/>
            <person name="Murphy C."/>
            <person name="Pearson M."/>
            <person name="Poon T.W."/>
            <person name="Priest M."/>
            <person name="Roberts A."/>
            <person name="Saif S."/>
            <person name="Shea T."/>
            <person name="Sisk P."/>
            <person name="Sykes S."/>
            <person name="Wortman J."/>
            <person name="Nusbaum C."/>
            <person name="Birren B."/>
        </authorList>
    </citation>
    <scope>NUCLEOTIDE SEQUENCE [LARGE SCALE GENOMIC DNA]</scope>
    <source>
        <strain evidence="7">Vietnam Oak-Knoll (FVO)</strain>
    </source>
</reference>
<dbReference type="EMBL" id="KI925078">
    <property type="protein sequence ID" value="ETW18651.1"/>
    <property type="molecule type" value="Genomic_DNA"/>
</dbReference>
<dbReference type="SMR" id="A0A024V769"/>
<keyword evidence="2" id="KW-0547">Nucleotide-binding</keyword>
<evidence type="ECO:0000256" key="4">
    <source>
        <dbReference type="ARBA" id="ARBA00022840"/>
    </source>
</evidence>
<sequence length="400" mass="46709">MKKKYPYIFKMISLKYFSYFKKGPKVSCGNKERMTKNHKHHYSTIKEKDDFPHYHNLDFMKYIFSNNNKDKAQDIKISTSVDNTNPNVCTDIYNYKLITIILNNTLCSHSYEIIKNSNILICADGGANRLYDLCCTMNEQHVSNYCINNNRSFVQGMELNKNDYKKEEMKKRGKQDISNPIIQHTNDKNVTSKQLYDLFNNNHKLTINVDTKKRKENRDYSVEILPDFICGDFDSIYPHVYKHYKNKGVLFEKCQNQENTDLDKCIEKIKPYIYENDKILVLGATGNRFDQTCANISSLYKNVQTINNIYLIGENNFIFLLKKGNHVIQINLNAFQKGCALLPIGGKCKVKTEGLKYNLNYEYLSFDSLISSSNEIIQNEIKISNDTPLIWNSQLKNEEF</sequence>
<dbReference type="GO" id="GO:0016301">
    <property type="term" value="F:kinase activity"/>
    <property type="evidence" value="ECO:0007669"/>
    <property type="project" value="UniProtKB-KW"/>
</dbReference>
<dbReference type="NCBIfam" id="TIGR01378">
    <property type="entry name" value="thi_PPkinase"/>
    <property type="match status" value="1"/>
</dbReference>
<dbReference type="GO" id="GO:0006772">
    <property type="term" value="P:thiamine metabolic process"/>
    <property type="evidence" value="ECO:0007669"/>
    <property type="project" value="InterPro"/>
</dbReference>
<dbReference type="GO" id="GO:0005524">
    <property type="term" value="F:ATP binding"/>
    <property type="evidence" value="ECO:0007669"/>
    <property type="project" value="UniProtKB-KW"/>
</dbReference>
<dbReference type="GO" id="GO:0004788">
    <property type="term" value="F:thiamine diphosphokinase activity"/>
    <property type="evidence" value="ECO:0007669"/>
    <property type="project" value="InterPro"/>
</dbReference>
<dbReference type="InterPro" id="IPR007371">
    <property type="entry name" value="TPK_catalytic"/>
</dbReference>
<evidence type="ECO:0000256" key="2">
    <source>
        <dbReference type="ARBA" id="ARBA00022741"/>
    </source>
</evidence>
<reference evidence="6 7" key="2">
    <citation type="submission" date="2013-02" db="EMBL/GenBank/DDBJ databases">
        <title>The Genome Sequence of Plasmodium falciparum Vietnam Oak-Knoll (FVO).</title>
        <authorList>
            <consortium name="The Broad Institute Genome Sequencing Platform"/>
            <consortium name="The Broad Institute Genome Sequencing Center for Infectious Disease"/>
            <person name="Neafsey D."/>
            <person name="Cheeseman I."/>
            <person name="Volkman S."/>
            <person name="Adams J."/>
            <person name="Walker B."/>
            <person name="Young S.K."/>
            <person name="Zeng Q."/>
            <person name="Gargeya S."/>
            <person name="Fitzgerald M."/>
            <person name="Haas B."/>
            <person name="Abouelleil A."/>
            <person name="Alvarado L."/>
            <person name="Arachchi H.M."/>
            <person name="Berlin A.M."/>
            <person name="Chapman S.B."/>
            <person name="Dewar J."/>
            <person name="Goldberg J."/>
            <person name="Griggs A."/>
            <person name="Gujja S."/>
            <person name="Hansen M."/>
            <person name="Howarth C."/>
            <person name="Imamovic A."/>
            <person name="Larimer J."/>
            <person name="McCowan C."/>
            <person name="Murphy C."/>
            <person name="Neiman D."/>
            <person name="Pearson M."/>
            <person name="Priest M."/>
            <person name="Roberts A."/>
            <person name="Saif S."/>
            <person name="Shea T."/>
            <person name="Sisk P."/>
            <person name="Sykes S."/>
            <person name="Wortman J."/>
            <person name="Nusbaum C."/>
            <person name="Birren B."/>
        </authorList>
    </citation>
    <scope>NUCLEOTIDE SEQUENCE [LARGE SCALE GENOMIC DNA]</scope>
    <source>
        <strain evidence="7">Vietnam Oak-Knoll (FVO)</strain>
    </source>
</reference>
<dbReference type="InterPro" id="IPR036371">
    <property type="entry name" value="TPK_B1-bd_sf"/>
</dbReference>
<dbReference type="InterPro" id="IPR006282">
    <property type="entry name" value="Thi_PPkinase"/>
</dbReference>
<dbReference type="GO" id="GO:0030975">
    <property type="term" value="F:thiamine binding"/>
    <property type="evidence" value="ECO:0007669"/>
    <property type="project" value="InterPro"/>
</dbReference>
<dbReference type="Pfam" id="PF04263">
    <property type="entry name" value="TPK_catalytic"/>
    <property type="match status" value="1"/>
</dbReference>
<keyword evidence="4" id="KW-0067">ATP-binding</keyword>
<keyword evidence="3 6" id="KW-0418">Kinase</keyword>
<dbReference type="GO" id="GO:0009229">
    <property type="term" value="P:thiamine diphosphate biosynthetic process"/>
    <property type="evidence" value="ECO:0007669"/>
    <property type="project" value="InterPro"/>
</dbReference>
<dbReference type="PANTHER" id="PTHR13622">
    <property type="entry name" value="THIAMIN PYROPHOSPHOKINASE"/>
    <property type="match status" value="1"/>
</dbReference>
<dbReference type="Pfam" id="PF04265">
    <property type="entry name" value="TPK_B1_binding"/>
    <property type="match status" value="1"/>
</dbReference>
<protein>
    <submittedName>
        <fullName evidence="6">Thiamine pyrophosphokinase</fullName>
    </submittedName>
</protein>
<dbReference type="PANTHER" id="PTHR13622:SF8">
    <property type="entry name" value="THIAMIN PYROPHOSPHOKINASE 1"/>
    <property type="match status" value="1"/>
</dbReference>
<dbReference type="SUPFAM" id="SSF63999">
    <property type="entry name" value="Thiamin pyrophosphokinase, catalytic domain"/>
    <property type="match status" value="1"/>
</dbReference>
<evidence type="ECO:0000313" key="6">
    <source>
        <dbReference type="EMBL" id="ETW18651.1"/>
    </source>
</evidence>
<gene>
    <name evidence="6" type="ORF">PFFVO_02547</name>
</gene>
<dbReference type="InterPro" id="IPR036759">
    <property type="entry name" value="TPK_catalytic_sf"/>
</dbReference>
<dbReference type="OrthoDB" id="25149at2759"/>
<dbReference type="SMART" id="SM00983">
    <property type="entry name" value="TPK_B1_binding"/>
    <property type="match status" value="1"/>
</dbReference>
<evidence type="ECO:0000256" key="3">
    <source>
        <dbReference type="ARBA" id="ARBA00022777"/>
    </source>
</evidence>
<dbReference type="Proteomes" id="UP000030690">
    <property type="component" value="Unassembled WGS sequence"/>
</dbReference>
<keyword evidence="1" id="KW-0808">Transferase</keyword>
<dbReference type="SUPFAM" id="SSF63862">
    <property type="entry name" value="Thiamin pyrophosphokinase, substrate-binding domain"/>
    <property type="match status" value="1"/>
</dbReference>
<dbReference type="InterPro" id="IPR007373">
    <property type="entry name" value="Thiamin_PyroPKinase_B1-bd"/>
</dbReference>
<dbReference type="AlphaFoldDB" id="A0A024V769"/>
<evidence type="ECO:0000313" key="7">
    <source>
        <dbReference type="Proteomes" id="UP000030690"/>
    </source>
</evidence>
<proteinExistence type="predicted"/>
<accession>A0A024V769</accession>